<feature type="region of interest" description="Disordered" evidence="1">
    <location>
        <begin position="88"/>
        <end position="116"/>
    </location>
</feature>
<reference evidence="2 3" key="1">
    <citation type="submission" date="2018-08" db="EMBL/GenBank/DDBJ databases">
        <title>Microbacterium lemovicicum sp. nov., a bacterium isolated from a natural uranium-rich soil.</title>
        <authorList>
            <person name="ORTET P."/>
        </authorList>
    </citation>
    <scope>NUCLEOTIDE SEQUENCE [LARGE SCALE GENOMIC DNA]</scope>
    <source>
        <strain evidence="2 3">Viu22</strain>
    </source>
</reference>
<accession>A0A3Q9J032</accession>
<proteinExistence type="predicted"/>
<evidence type="ECO:0000313" key="3">
    <source>
        <dbReference type="Proteomes" id="UP000276888"/>
    </source>
</evidence>
<dbReference type="EMBL" id="CP031423">
    <property type="protein sequence ID" value="AZS35510.1"/>
    <property type="molecule type" value="Genomic_DNA"/>
</dbReference>
<organism evidence="2 3">
    <name type="scientific">Microbacterium lemovicicum</name>
    <dbReference type="NCBI Taxonomy" id="1072463"/>
    <lineage>
        <taxon>Bacteria</taxon>
        <taxon>Bacillati</taxon>
        <taxon>Actinomycetota</taxon>
        <taxon>Actinomycetes</taxon>
        <taxon>Micrococcales</taxon>
        <taxon>Microbacteriaceae</taxon>
        <taxon>Microbacterium</taxon>
    </lineage>
</organism>
<sequence length="126" mass="13287">MRCVTYAGQTVMTTDDVAGALVTLTAAVAQTGASEAVRIPILIEGSGGEVGEADLVIGVGNDVLSSPASWEGETPDFSAAVQRLTSHHLYPRRERTTEADPADRGAKQDVGQNDIDFDYDGYIDSL</sequence>
<protein>
    <submittedName>
        <fullName evidence="2">Uncharacterized protein</fullName>
    </submittedName>
</protein>
<gene>
    <name evidence="2" type="ORF">CVS47_00102</name>
</gene>
<dbReference type="KEGG" id="mlv:CVS47_00102"/>
<feature type="compositionally biased region" description="Basic and acidic residues" evidence="1">
    <location>
        <begin position="91"/>
        <end position="107"/>
    </location>
</feature>
<evidence type="ECO:0000256" key="1">
    <source>
        <dbReference type="SAM" id="MobiDB-lite"/>
    </source>
</evidence>
<name>A0A3Q9J032_9MICO</name>
<keyword evidence="3" id="KW-1185">Reference proteome</keyword>
<evidence type="ECO:0000313" key="2">
    <source>
        <dbReference type="EMBL" id="AZS35510.1"/>
    </source>
</evidence>
<dbReference type="Proteomes" id="UP000276888">
    <property type="component" value="Chromosome"/>
</dbReference>
<dbReference type="AlphaFoldDB" id="A0A3Q9J032"/>